<feature type="repeat" description="RCC1" evidence="2">
    <location>
        <begin position="1"/>
        <end position="56"/>
    </location>
</feature>
<dbReference type="Proteomes" id="UP000799766">
    <property type="component" value="Unassembled WGS sequence"/>
</dbReference>
<dbReference type="Gene3D" id="2.130.10.30">
    <property type="entry name" value="Regulator of chromosome condensation 1/beta-lactamase-inhibitor protein II"/>
    <property type="match status" value="2"/>
</dbReference>
<dbReference type="OrthoDB" id="5370059at2759"/>
<evidence type="ECO:0000313" key="4">
    <source>
        <dbReference type="EMBL" id="KAF2457818.1"/>
    </source>
</evidence>
<dbReference type="EMBL" id="MU001679">
    <property type="protein sequence ID" value="KAF2457818.1"/>
    <property type="molecule type" value="Genomic_DNA"/>
</dbReference>
<name>A0A6A6P201_9PEZI</name>
<evidence type="ECO:0000313" key="5">
    <source>
        <dbReference type="Proteomes" id="UP000799766"/>
    </source>
</evidence>
<dbReference type="InterPro" id="IPR009091">
    <property type="entry name" value="RCC1/BLIP-II"/>
</dbReference>
<organism evidence="4 5">
    <name type="scientific">Lineolata rhizophorae</name>
    <dbReference type="NCBI Taxonomy" id="578093"/>
    <lineage>
        <taxon>Eukaryota</taxon>
        <taxon>Fungi</taxon>
        <taxon>Dikarya</taxon>
        <taxon>Ascomycota</taxon>
        <taxon>Pezizomycotina</taxon>
        <taxon>Dothideomycetes</taxon>
        <taxon>Dothideomycetes incertae sedis</taxon>
        <taxon>Lineolatales</taxon>
        <taxon>Lineolataceae</taxon>
        <taxon>Lineolata</taxon>
    </lineage>
</organism>
<feature type="repeat" description="RCC1" evidence="2">
    <location>
        <begin position="301"/>
        <end position="353"/>
    </location>
</feature>
<gene>
    <name evidence="4" type="ORF">BDY21DRAFT_284832</name>
</gene>
<dbReference type="AlphaFoldDB" id="A0A6A6P201"/>
<dbReference type="Pfam" id="PF25390">
    <property type="entry name" value="WD40_RLD"/>
    <property type="match status" value="1"/>
</dbReference>
<dbReference type="PANTHER" id="PTHR22870:SF466">
    <property type="entry name" value="ANKYRIN REPEAT-CONTAINING PROTEIN"/>
    <property type="match status" value="1"/>
</dbReference>
<dbReference type="PROSITE" id="PS50012">
    <property type="entry name" value="RCC1_3"/>
    <property type="match status" value="5"/>
</dbReference>
<dbReference type="SUPFAM" id="SSF50985">
    <property type="entry name" value="RCC1/BLIP-II"/>
    <property type="match status" value="1"/>
</dbReference>
<feature type="repeat" description="RCC1" evidence="2">
    <location>
        <begin position="118"/>
        <end position="170"/>
    </location>
</feature>
<dbReference type="PANTHER" id="PTHR22870">
    <property type="entry name" value="REGULATOR OF CHROMOSOME CONDENSATION"/>
    <property type="match status" value="1"/>
</dbReference>
<dbReference type="InterPro" id="IPR000408">
    <property type="entry name" value="Reg_chr_condens"/>
</dbReference>
<sequence length="353" mass="37203">MALFAFGSNGSGQLGIGHEEDVNVPTSICIGNDTQELDLPAHIAAGGNHTLVLCSNGDVYASGNNADGRCLVGAASATKHRLARFEKLFAETAPYELFGSFKGCAATWEASIFLTNGFKLLTCGTGEKGELGLGSTCQTTDPRPVEIKEPSEDIIQVDAGMRHVVAVLSNGDAYGWGAGRKGQIGEPNQDCFIPRKITGIPFKVQRAVCGSESTVLVGPPETGELLIIGSDKHSVRSNAPNKIPGWKQVVASWGGVYVLSDAGELVGWGRNDHGQLPPPDLPRLDMIAAGSEHMLVKTEDGKVLAWGWGEHGNCGVPVDDQGDVKGKWNEIPTNGNVISVAAGCATSWICQRQ</sequence>
<feature type="domain" description="RCC1-like" evidence="3">
    <location>
        <begin position="3"/>
        <end position="347"/>
    </location>
</feature>
<dbReference type="PRINTS" id="PR00633">
    <property type="entry name" value="RCCNDNSATION"/>
</dbReference>
<keyword evidence="5" id="KW-1185">Reference proteome</keyword>
<evidence type="ECO:0000256" key="2">
    <source>
        <dbReference type="PROSITE-ProRule" id="PRU00235"/>
    </source>
</evidence>
<proteinExistence type="predicted"/>
<feature type="repeat" description="RCC1" evidence="2">
    <location>
        <begin position="171"/>
        <end position="220"/>
    </location>
</feature>
<protein>
    <submittedName>
        <fullName evidence="4">Regulator of chromosome condensation 1/beta-lactamase-inhibitor protein II</fullName>
    </submittedName>
</protein>
<dbReference type="InterPro" id="IPR051210">
    <property type="entry name" value="Ub_ligase/GEF_domain"/>
</dbReference>
<feature type="repeat" description="RCC1" evidence="2">
    <location>
        <begin position="263"/>
        <end position="300"/>
    </location>
</feature>
<dbReference type="InterPro" id="IPR058923">
    <property type="entry name" value="RCC1-like_dom"/>
</dbReference>
<evidence type="ECO:0000256" key="1">
    <source>
        <dbReference type="ARBA" id="ARBA00022737"/>
    </source>
</evidence>
<accession>A0A6A6P201</accession>
<reference evidence="4" key="1">
    <citation type="journal article" date="2020" name="Stud. Mycol.">
        <title>101 Dothideomycetes genomes: a test case for predicting lifestyles and emergence of pathogens.</title>
        <authorList>
            <person name="Haridas S."/>
            <person name="Albert R."/>
            <person name="Binder M."/>
            <person name="Bloem J."/>
            <person name="Labutti K."/>
            <person name="Salamov A."/>
            <person name="Andreopoulos B."/>
            <person name="Baker S."/>
            <person name="Barry K."/>
            <person name="Bills G."/>
            <person name="Bluhm B."/>
            <person name="Cannon C."/>
            <person name="Castanera R."/>
            <person name="Culley D."/>
            <person name="Daum C."/>
            <person name="Ezra D."/>
            <person name="Gonzalez J."/>
            <person name="Henrissat B."/>
            <person name="Kuo A."/>
            <person name="Liang C."/>
            <person name="Lipzen A."/>
            <person name="Lutzoni F."/>
            <person name="Magnuson J."/>
            <person name="Mondo S."/>
            <person name="Nolan M."/>
            <person name="Ohm R."/>
            <person name="Pangilinan J."/>
            <person name="Park H.-J."/>
            <person name="Ramirez L."/>
            <person name="Alfaro M."/>
            <person name="Sun H."/>
            <person name="Tritt A."/>
            <person name="Yoshinaga Y."/>
            <person name="Zwiers L.-H."/>
            <person name="Turgeon B."/>
            <person name="Goodwin S."/>
            <person name="Spatafora J."/>
            <person name="Crous P."/>
            <person name="Grigoriev I."/>
        </authorList>
    </citation>
    <scope>NUCLEOTIDE SEQUENCE</scope>
    <source>
        <strain evidence="4">ATCC 16933</strain>
    </source>
</reference>
<keyword evidence="1" id="KW-0677">Repeat</keyword>
<dbReference type="PROSITE" id="PS00626">
    <property type="entry name" value="RCC1_2"/>
    <property type="match status" value="1"/>
</dbReference>
<evidence type="ECO:0000259" key="3">
    <source>
        <dbReference type="Pfam" id="PF25390"/>
    </source>
</evidence>